<protein>
    <submittedName>
        <fullName evidence="1">Uncharacterized protein</fullName>
    </submittedName>
</protein>
<proteinExistence type="predicted"/>
<gene>
    <name evidence="1" type="primary">Contig11753.g12570</name>
    <name evidence="1" type="ORF">STYLEM_7469</name>
</gene>
<accession>A0A078A9F4</accession>
<dbReference type="EMBL" id="CCKQ01007146">
    <property type="protein sequence ID" value="CDW78491.1"/>
    <property type="molecule type" value="Genomic_DNA"/>
</dbReference>
<reference evidence="1 2" key="1">
    <citation type="submission" date="2014-06" db="EMBL/GenBank/DDBJ databases">
        <authorList>
            <person name="Swart Estienne"/>
        </authorList>
    </citation>
    <scope>NUCLEOTIDE SEQUENCE [LARGE SCALE GENOMIC DNA]</scope>
    <source>
        <strain evidence="1 2">130c</strain>
    </source>
</reference>
<organism evidence="1 2">
    <name type="scientific">Stylonychia lemnae</name>
    <name type="common">Ciliate</name>
    <dbReference type="NCBI Taxonomy" id="5949"/>
    <lineage>
        <taxon>Eukaryota</taxon>
        <taxon>Sar</taxon>
        <taxon>Alveolata</taxon>
        <taxon>Ciliophora</taxon>
        <taxon>Intramacronucleata</taxon>
        <taxon>Spirotrichea</taxon>
        <taxon>Stichotrichia</taxon>
        <taxon>Sporadotrichida</taxon>
        <taxon>Oxytrichidae</taxon>
        <taxon>Stylonychinae</taxon>
        <taxon>Stylonychia</taxon>
    </lineage>
</organism>
<name>A0A078A9F4_STYLE</name>
<keyword evidence="2" id="KW-1185">Reference proteome</keyword>
<dbReference type="InParanoid" id="A0A078A9F4"/>
<dbReference type="AlphaFoldDB" id="A0A078A9F4"/>
<sequence length="55" mass="5966">MKLHKAQRLEPAAVLIIIELYKDVLRSAQIISFVDLSASISPSSPIQVGNSTQTS</sequence>
<evidence type="ECO:0000313" key="2">
    <source>
        <dbReference type="Proteomes" id="UP000039865"/>
    </source>
</evidence>
<dbReference type="Proteomes" id="UP000039865">
    <property type="component" value="Unassembled WGS sequence"/>
</dbReference>
<evidence type="ECO:0000313" key="1">
    <source>
        <dbReference type="EMBL" id="CDW78491.1"/>
    </source>
</evidence>